<proteinExistence type="predicted"/>
<dbReference type="EMBL" id="KI668845">
    <property type="protein sequence ID" value="ETN71071.1"/>
    <property type="molecule type" value="Genomic_DNA"/>
</dbReference>
<reference evidence="2" key="1">
    <citation type="journal article" date="2014" name="Nat. Genet.">
        <title>Genome of the human hookworm Necator americanus.</title>
        <authorList>
            <person name="Tang Y.T."/>
            <person name="Gao X."/>
            <person name="Rosa B.A."/>
            <person name="Abubucker S."/>
            <person name="Hallsworth-Pepin K."/>
            <person name="Martin J."/>
            <person name="Tyagi R."/>
            <person name="Heizer E."/>
            <person name="Zhang X."/>
            <person name="Bhonagiri-Palsikar V."/>
            <person name="Minx P."/>
            <person name="Warren W.C."/>
            <person name="Wang Q."/>
            <person name="Zhan B."/>
            <person name="Hotez P.J."/>
            <person name="Sternberg P.W."/>
            <person name="Dougall A."/>
            <person name="Gaze S.T."/>
            <person name="Mulvenna J."/>
            <person name="Sotillo J."/>
            <person name="Ranganathan S."/>
            <person name="Rabelo E.M."/>
            <person name="Wilson R.K."/>
            <person name="Felgner P.L."/>
            <person name="Bethony J."/>
            <person name="Hawdon J.M."/>
            <person name="Gasser R.B."/>
            <person name="Loukas A."/>
            <person name="Mitreva M."/>
        </authorList>
    </citation>
    <scope>NUCLEOTIDE SEQUENCE [LARGE SCALE GENOMIC DNA]</scope>
</reference>
<dbReference type="Proteomes" id="UP000053676">
    <property type="component" value="Unassembled WGS sequence"/>
</dbReference>
<gene>
    <name evidence="1" type="ORF">NECAME_14359</name>
</gene>
<protein>
    <submittedName>
        <fullName evidence="1">Uncharacterized protein</fullName>
    </submittedName>
</protein>
<dbReference type="AlphaFoldDB" id="W2SQA8"/>
<sequence>MLMPGEEQYILEDSAGRFADRISLWNRVHFWGVGELACAVRLYSRVKLAEFEKQLASVQAVNTFVSSLTLALIAMDRVLLTTCPVKW</sequence>
<name>W2SQA8_NECAM</name>
<organism evidence="1 2">
    <name type="scientific">Necator americanus</name>
    <name type="common">Human hookworm</name>
    <dbReference type="NCBI Taxonomy" id="51031"/>
    <lineage>
        <taxon>Eukaryota</taxon>
        <taxon>Metazoa</taxon>
        <taxon>Ecdysozoa</taxon>
        <taxon>Nematoda</taxon>
        <taxon>Chromadorea</taxon>
        <taxon>Rhabditida</taxon>
        <taxon>Rhabditina</taxon>
        <taxon>Rhabditomorpha</taxon>
        <taxon>Strongyloidea</taxon>
        <taxon>Ancylostomatidae</taxon>
        <taxon>Bunostominae</taxon>
        <taxon>Necator</taxon>
    </lineage>
</organism>
<keyword evidence="2" id="KW-1185">Reference proteome</keyword>
<dbReference type="OrthoDB" id="9046662at2759"/>
<evidence type="ECO:0000313" key="1">
    <source>
        <dbReference type="EMBL" id="ETN71071.1"/>
    </source>
</evidence>
<dbReference type="KEGG" id="nai:NECAME_14359"/>
<evidence type="ECO:0000313" key="2">
    <source>
        <dbReference type="Proteomes" id="UP000053676"/>
    </source>
</evidence>
<accession>W2SQA8</accession>